<dbReference type="GO" id="GO:0003677">
    <property type="term" value="F:DNA binding"/>
    <property type="evidence" value="ECO:0007669"/>
    <property type="project" value="InterPro"/>
</dbReference>
<dbReference type="InterPro" id="IPR035069">
    <property type="entry name" value="TTHA1013/TTHA0281-like"/>
</dbReference>
<organism evidence="2 3">
    <name type="scientific">Anaerobaca lacustris</name>
    <dbReference type="NCBI Taxonomy" id="3044600"/>
    <lineage>
        <taxon>Bacteria</taxon>
        <taxon>Pseudomonadati</taxon>
        <taxon>Planctomycetota</taxon>
        <taxon>Phycisphaerae</taxon>
        <taxon>Sedimentisphaerales</taxon>
        <taxon>Anaerobacaceae</taxon>
        <taxon>Anaerobaca</taxon>
    </lineage>
</organism>
<protein>
    <submittedName>
        <fullName evidence="2">Helix-turn-helix domain-containing protein</fullName>
    </submittedName>
</protein>
<name>A0AAW6TXU9_9BACT</name>
<dbReference type="InterPro" id="IPR001387">
    <property type="entry name" value="Cro/C1-type_HTH"/>
</dbReference>
<dbReference type="EMBL" id="JASCXX010000009">
    <property type="protein sequence ID" value="MDI6449217.1"/>
    <property type="molecule type" value="Genomic_DNA"/>
</dbReference>
<comment type="caution">
    <text evidence="2">The sequence shown here is derived from an EMBL/GenBank/DDBJ whole genome shotgun (WGS) entry which is preliminary data.</text>
</comment>
<dbReference type="Gene3D" id="1.10.260.40">
    <property type="entry name" value="lambda repressor-like DNA-binding domains"/>
    <property type="match status" value="1"/>
</dbReference>
<evidence type="ECO:0000259" key="1">
    <source>
        <dbReference type="PROSITE" id="PS50943"/>
    </source>
</evidence>
<accession>A0AAW6TXU9</accession>
<proteinExistence type="predicted"/>
<keyword evidence="3" id="KW-1185">Reference proteome</keyword>
<dbReference type="SUPFAM" id="SSF143100">
    <property type="entry name" value="TTHA1013/TTHA0281-like"/>
    <property type="match status" value="1"/>
</dbReference>
<dbReference type="Proteomes" id="UP001431776">
    <property type="component" value="Unassembled WGS sequence"/>
</dbReference>
<dbReference type="CDD" id="cd00093">
    <property type="entry name" value="HTH_XRE"/>
    <property type="match status" value="1"/>
</dbReference>
<dbReference type="InterPro" id="IPR010982">
    <property type="entry name" value="Lambda_DNA-bd_dom_sf"/>
</dbReference>
<evidence type="ECO:0000313" key="2">
    <source>
        <dbReference type="EMBL" id="MDI6449217.1"/>
    </source>
</evidence>
<gene>
    <name evidence="2" type="ORF">QJ522_09200</name>
</gene>
<dbReference type="Pfam" id="PF13560">
    <property type="entry name" value="HTH_31"/>
    <property type="match status" value="1"/>
</dbReference>
<dbReference type="RefSeq" id="WP_349244624.1">
    <property type="nucleotide sequence ID" value="NZ_JASCXX010000009.1"/>
</dbReference>
<dbReference type="SUPFAM" id="SSF47413">
    <property type="entry name" value="lambda repressor-like DNA-binding domains"/>
    <property type="match status" value="1"/>
</dbReference>
<dbReference type="SMART" id="SM00530">
    <property type="entry name" value="HTH_XRE"/>
    <property type="match status" value="1"/>
</dbReference>
<feature type="domain" description="HTH cro/C1-type" evidence="1">
    <location>
        <begin position="78"/>
        <end position="132"/>
    </location>
</feature>
<evidence type="ECO:0000313" key="3">
    <source>
        <dbReference type="Proteomes" id="UP001431776"/>
    </source>
</evidence>
<dbReference type="AlphaFoldDB" id="A0AAW6TXU9"/>
<dbReference type="PROSITE" id="PS50943">
    <property type="entry name" value="HTH_CROC1"/>
    <property type="match status" value="1"/>
</dbReference>
<sequence length="135" mass="14899">MMRFGGHVYKDNSHWLAEIPLLGYMTQGRTKKEALEMIGDLIETMVDKDGFTAQVHAAGEDRFEVGSEDVKALVALLLQRKRELSGLTLAQAAERLGIASRNAYARYEQGKAAPTVEKLCQLLHAVSPEDDLVIA</sequence>
<reference evidence="2" key="1">
    <citation type="submission" date="2023-05" db="EMBL/GenBank/DDBJ databases">
        <title>Anaerotaeda fermentans gen. nov., sp. nov., a novel anaerobic planctomycete of the new family within the order Sedimentisphaerales isolated from Taman Peninsula, Russia.</title>
        <authorList>
            <person name="Khomyakova M.A."/>
            <person name="Merkel A.Y."/>
            <person name="Slobodkin A.I."/>
        </authorList>
    </citation>
    <scope>NUCLEOTIDE SEQUENCE</scope>
    <source>
        <strain evidence="2">M17dextr</strain>
    </source>
</reference>